<keyword evidence="8" id="KW-0800">Toxin</keyword>
<name>A0AAJ0UG19_HALSE</name>
<keyword evidence="3 8" id="KW-0540">Nuclease</keyword>
<dbReference type="EMBL" id="NHSF01000054">
    <property type="protein sequence ID" value="MBK5930653.1"/>
    <property type="molecule type" value="Genomic_DNA"/>
</dbReference>
<dbReference type="GO" id="GO:0090729">
    <property type="term" value="F:toxin activity"/>
    <property type="evidence" value="ECO:0007669"/>
    <property type="project" value="UniProtKB-KW"/>
</dbReference>
<reference evidence="10" key="2">
    <citation type="journal article" date="2020" name="Microorganisms">
        <title>Osmotic Adaptation and Compatible Solute Biosynthesis of Phototrophic Bacteria as Revealed from Genome Analyses.</title>
        <authorList>
            <person name="Imhoff J.F."/>
            <person name="Rahn T."/>
            <person name="Kunzel S."/>
            <person name="Keller A."/>
            <person name="Neulinger S.C."/>
        </authorList>
    </citation>
    <scope>NUCLEOTIDE SEQUENCE</scope>
    <source>
        <strain evidence="10">DSM 4395</strain>
    </source>
</reference>
<evidence type="ECO:0000256" key="6">
    <source>
        <dbReference type="ARBA" id="ARBA00022842"/>
    </source>
</evidence>
<dbReference type="AlphaFoldDB" id="A0AAJ0UG19"/>
<comment type="similarity">
    <text evidence="7 8">Belongs to the PINc/VapC protein family.</text>
</comment>
<feature type="domain" description="PIN" evidence="9">
    <location>
        <begin position="6"/>
        <end position="122"/>
    </location>
</feature>
<evidence type="ECO:0000256" key="7">
    <source>
        <dbReference type="ARBA" id="ARBA00038093"/>
    </source>
</evidence>
<evidence type="ECO:0000313" key="11">
    <source>
        <dbReference type="Proteomes" id="UP001296967"/>
    </source>
</evidence>
<dbReference type="GO" id="GO:0016787">
    <property type="term" value="F:hydrolase activity"/>
    <property type="evidence" value="ECO:0007669"/>
    <property type="project" value="UniProtKB-KW"/>
</dbReference>
<dbReference type="InterPro" id="IPR050556">
    <property type="entry name" value="Type_II_TA_system_RNase"/>
</dbReference>
<dbReference type="InterPro" id="IPR002716">
    <property type="entry name" value="PIN_dom"/>
</dbReference>
<protein>
    <recommendedName>
        <fullName evidence="8">Ribonuclease VapC</fullName>
        <shortName evidence="8">RNase VapC</shortName>
        <ecNumber evidence="8">3.1.-.-</ecNumber>
    </recommendedName>
    <alternativeName>
        <fullName evidence="8">Toxin VapC</fullName>
    </alternativeName>
</protein>
<evidence type="ECO:0000256" key="1">
    <source>
        <dbReference type="ARBA" id="ARBA00001946"/>
    </source>
</evidence>
<sequence length="149" mass="16400">MSGGFLLDTNTVSELQRKQPSQAVLDWFAAADDHRLHFSVLSIGEIRKGIEKLEQGKKRAALGDWLEQRLLPWFGPHVLPVDLAVAERWGRLCVEAGRPLPTIDSLLAATALVHGLTLVTRNLADFELPGVCLVNPWDQAIDSESTTPP</sequence>
<accession>A0AAJ0UG19</accession>
<dbReference type="PANTHER" id="PTHR33653:SF1">
    <property type="entry name" value="RIBONUCLEASE VAPC2"/>
    <property type="match status" value="1"/>
</dbReference>
<evidence type="ECO:0000313" key="10">
    <source>
        <dbReference type="EMBL" id="MBK5930653.1"/>
    </source>
</evidence>
<dbReference type="InterPro" id="IPR022907">
    <property type="entry name" value="VapC_family"/>
</dbReference>
<keyword evidence="2 8" id="KW-1277">Toxin-antitoxin system</keyword>
<dbReference type="InterPro" id="IPR029060">
    <property type="entry name" value="PIN-like_dom_sf"/>
</dbReference>
<keyword evidence="11" id="KW-1185">Reference proteome</keyword>
<evidence type="ECO:0000256" key="2">
    <source>
        <dbReference type="ARBA" id="ARBA00022649"/>
    </source>
</evidence>
<dbReference type="GO" id="GO:0004540">
    <property type="term" value="F:RNA nuclease activity"/>
    <property type="evidence" value="ECO:0007669"/>
    <property type="project" value="InterPro"/>
</dbReference>
<comment type="caution">
    <text evidence="10">The sequence shown here is derived from an EMBL/GenBank/DDBJ whole genome shotgun (WGS) entry which is preliminary data.</text>
</comment>
<dbReference type="Gene3D" id="3.40.50.1010">
    <property type="entry name" value="5'-nuclease"/>
    <property type="match status" value="1"/>
</dbReference>
<dbReference type="HAMAP" id="MF_00265">
    <property type="entry name" value="VapC_Nob1"/>
    <property type="match status" value="1"/>
</dbReference>
<proteinExistence type="inferred from homology"/>
<evidence type="ECO:0000259" key="9">
    <source>
        <dbReference type="Pfam" id="PF01850"/>
    </source>
</evidence>
<reference evidence="10" key="1">
    <citation type="submission" date="2017-05" db="EMBL/GenBank/DDBJ databases">
        <authorList>
            <person name="Imhoff J.F."/>
            <person name="Rahn T."/>
            <person name="Kuenzel S."/>
            <person name="Neulinger S.C."/>
        </authorList>
    </citation>
    <scope>NUCLEOTIDE SEQUENCE</scope>
    <source>
        <strain evidence="10">DSM 4395</strain>
    </source>
</reference>
<evidence type="ECO:0000256" key="3">
    <source>
        <dbReference type="ARBA" id="ARBA00022722"/>
    </source>
</evidence>
<dbReference type="SUPFAM" id="SSF88723">
    <property type="entry name" value="PIN domain-like"/>
    <property type="match status" value="1"/>
</dbReference>
<dbReference type="Pfam" id="PF01850">
    <property type="entry name" value="PIN"/>
    <property type="match status" value="1"/>
</dbReference>
<evidence type="ECO:0000256" key="8">
    <source>
        <dbReference type="HAMAP-Rule" id="MF_00265"/>
    </source>
</evidence>
<organism evidence="10 11">
    <name type="scientific">Halochromatium salexigens</name>
    <name type="common">Chromatium salexigens</name>
    <dbReference type="NCBI Taxonomy" id="49447"/>
    <lineage>
        <taxon>Bacteria</taxon>
        <taxon>Pseudomonadati</taxon>
        <taxon>Pseudomonadota</taxon>
        <taxon>Gammaproteobacteria</taxon>
        <taxon>Chromatiales</taxon>
        <taxon>Chromatiaceae</taxon>
        <taxon>Halochromatium</taxon>
    </lineage>
</organism>
<keyword evidence="6 8" id="KW-0460">Magnesium</keyword>
<dbReference type="GO" id="GO:0000287">
    <property type="term" value="F:magnesium ion binding"/>
    <property type="evidence" value="ECO:0007669"/>
    <property type="project" value="UniProtKB-UniRule"/>
</dbReference>
<evidence type="ECO:0000256" key="5">
    <source>
        <dbReference type="ARBA" id="ARBA00022801"/>
    </source>
</evidence>
<dbReference type="Proteomes" id="UP001296967">
    <property type="component" value="Unassembled WGS sequence"/>
</dbReference>
<dbReference type="EC" id="3.1.-.-" evidence="8"/>
<gene>
    <name evidence="8" type="primary">vapC</name>
    <name evidence="10" type="ORF">CCR82_08990</name>
</gene>
<evidence type="ECO:0000256" key="4">
    <source>
        <dbReference type="ARBA" id="ARBA00022723"/>
    </source>
</evidence>
<keyword evidence="4 8" id="KW-0479">Metal-binding</keyword>
<comment type="function">
    <text evidence="8">Toxic component of a toxin-antitoxin (TA) system. An RNase.</text>
</comment>
<dbReference type="RefSeq" id="WP_201245255.1">
    <property type="nucleotide sequence ID" value="NZ_NHSF01000054.1"/>
</dbReference>
<feature type="binding site" evidence="8">
    <location>
        <position position="8"/>
    </location>
    <ligand>
        <name>Mg(2+)</name>
        <dbReference type="ChEBI" id="CHEBI:18420"/>
    </ligand>
</feature>
<dbReference type="CDD" id="cd18746">
    <property type="entry name" value="PIN_VapC4-5_FitB-like"/>
    <property type="match status" value="1"/>
</dbReference>
<keyword evidence="5 8" id="KW-0378">Hydrolase</keyword>
<comment type="cofactor">
    <cofactor evidence="1 8">
        <name>Mg(2+)</name>
        <dbReference type="ChEBI" id="CHEBI:18420"/>
    </cofactor>
</comment>
<feature type="binding site" evidence="8">
    <location>
        <position position="104"/>
    </location>
    <ligand>
        <name>Mg(2+)</name>
        <dbReference type="ChEBI" id="CHEBI:18420"/>
    </ligand>
</feature>
<dbReference type="PANTHER" id="PTHR33653">
    <property type="entry name" value="RIBONUCLEASE VAPC2"/>
    <property type="match status" value="1"/>
</dbReference>